<dbReference type="AlphaFoldDB" id="A0A916TGQ2"/>
<gene>
    <name evidence="2" type="ORF">GCM10011492_39120</name>
</gene>
<sequence>MENISTFVWSYFAIAGLGIVALAAVLVTWSVQYVMATRSEATRTTMRRRPVVVHHRHFALHH</sequence>
<evidence type="ECO:0000256" key="1">
    <source>
        <dbReference type="SAM" id="Phobius"/>
    </source>
</evidence>
<feature type="transmembrane region" description="Helical" evidence="1">
    <location>
        <begin position="6"/>
        <end position="29"/>
    </location>
</feature>
<dbReference type="RefSeq" id="WP_188838741.1">
    <property type="nucleotide sequence ID" value="NZ_BMHI01000006.1"/>
</dbReference>
<keyword evidence="1" id="KW-0812">Transmembrane</keyword>
<dbReference type="Proteomes" id="UP000636793">
    <property type="component" value="Unassembled WGS sequence"/>
</dbReference>
<name>A0A916TGQ2_9MICO</name>
<reference evidence="2" key="1">
    <citation type="journal article" date="2014" name="Int. J. Syst. Evol. Microbiol.">
        <title>Complete genome sequence of Corynebacterium casei LMG S-19264T (=DSM 44701T), isolated from a smear-ripened cheese.</title>
        <authorList>
            <consortium name="US DOE Joint Genome Institute (JGI-PGF)"/>
            <person name="Walter F."/>
            <person name="Albersmeier A."/>
            <person name="Kalinowski J."/>
            <person name="Ruckert C."/>
        </authorList>
    </citation>
    <scope>NUCLEOTIDE SEQUENCE</scope>
    <source>
        <strain evidence="2">CGMCC 1.15085</strain>
    </source>
</reference>
<comment type="caution">
    <text evidence="2">The sequence shown here is derived from an EMBL/GenBank/DDBJ whole genome shotgun (WGS) entry which is preliminary data.</text>
</comment>
<evidence type="ECO:0000313" key="3">
    <source>
        <dbReference type="Proteomes" id="UP000636793"/>
    </source>
</evidence>
<evidence type="ECO:0000313" key="2">
    <source>
        <dbReference type="EMBL" id="GGB44223.1"/>
    </source>
</evidence>
<organism evidence="2 3">
    <name type="scientific">Flexivirga endophytica</name>
    <dbReference type="NCBI Taxonomy" id="1849103"/>
    <lineage>
        <taxon>Bacteria</taxon>
        <taxon>Bacillati</taxon>
        <taxon>Actinomycetota</taxon>
        <taxon>Actinomycetes</taxon>
        <taxon>Micrococcales</taxon>
        <taxon>Dermacoccaceae</taxon>
        <taxon>Flexivirga</taxon>
    </lineage>
</organism>
<proteinExistence type="predicted"/>
<dbReference type="EMBL" id="BMHI01000006">
    <property type="protein sequence ID" value="GGB44223.1"/>
    <property type="molecule type" value="Genomic_DNA"/>
</dbReference>
<reference evidence="2" key="2">
    <citation type="submission" date="2020-09" db="EMBL/GenBank/DDBJ databases">
        <authorList>
            <person name="Sun Q."/>
            <person name="Zhou Y."/>
        </authorList>
    </citation>
    <scope>NUCLEOTIDE SEQUENCE</scope>
    <source>
        <strain evidence="2">CGMCC 1.15085</strain>
    </source>
</reference>
<accession>A0A916TGQ2</accession>
<keyword evidence="1" id="KW-0472">Membrane</keyword>
<keyword evidence="3" id="KW-1185">Reference proteome</keyword>
<protein>
    <submittedName>
        <fullName evidence="2">Uncharacterized protein</fullName>
    </submittedName>
</protein>
<keyword evidence="1" id="KW-1133">Transmembrane helix</keyword>